<evidence type="ECO:0000313" key="8">
    <source>
        <dbReference type="Proteomes" id="UP000634134"/>
    </source>
</evidence>
<dbReference type="InterPro" id="IPR017853">
    <property type="entry name" value="GH"/>
</dbReference>
<feature type="active site" description="Nucleophile" evidence="5">
    <location>
        <position position="303"/>
    </location>
</feature>
<comment type="subcellular location">
    <subcellularLocation>
        <location evidence="4">Secreted</location>
    </subcellularLocation>
</comment>
<dbReference type="InterPro" id="IPR000805">
    <property type="entry name" value="Glyco_hydro_26"/>
</dbReference>
<evidence type="ECO:0000256" key="5">
    <source>
        <dbReference type="PROSITE-ProRule" id="PRU01100"/>
    </source>
</evidence>
<name>A0ABR9WLY2_9BACT</name>
<evidence type="ECO:0000256" key="2">
    <source>
        <dbReference type="ARBA" id="ARBA00022801"/>
    </source>
</evidence>
<dbReference type="PRINTS" id="PR00739">
    <property type="entry name" value="GLHYDRLASE26"/>
</dbReference>
<keyword evidence="4" id="KW-0964">Secreted</keyword>
<reference evidence="8" key="1">
    <citation type="submission" date="2023-07" db="EMBL/GenBank/DDBJ databases">
        <title>Dyadobacter sp. nov 'subterranea' isolated from contaminted grondwater.</title>
        <authorList>
            <person name="Szabo I."/>
            <person name="Al-Omari J."/>
            <person name="Szerdahelyi S.G."/>
            <person name="Rado J."/>
        </authorList>
    </citation>
    <scope>NUCLEOTIDE SEQUENCE [LARGE SCALE GENOMIC DNA]</scope>
    <source>
        <strain evidence="8">UP-52</strain>
    </source>
</reference>
<evidence type="ECO:0000313" key="7">
    <source>
        <dbReference type="EMBL" id="MBE9466523.1"/>
    </source>
</evidence>
<dbReference type="Gene3D" id="3.20.20.80">
    <property type="entry name" value="Glycosidases"/>
    <property type="match status" value="1"/>
</dbReference>
<evidence type="ECO:0000256" key="3">
    <source>
        <dbReference type="ARBA" id="ARBA00023295"/>
    </source>
</evidence>
<dbReference type="Proteomes" id="UP000634134">
    <property type="component" value="Unassembled WGS sequence"/>
</dbReference>
<keyword evidence="3 4" id="KW-0326">Glycosidase</keyword>
<keyword evidence="2 4" id="KW-0378">Hydrolase</keyword>
<dbReference type="PANTHER" id="PTHR40079:SF4">
    <property type="entry name" value="GH26 DOMAIN-CONTAINING PROTEIN-RELATED"/>
    <property type="match status" value="1"/>
</dbReference>
<organism evidence="7 8">
    <name type="scientific">Dyadobacter subterraneus</name>
    <dbReference type="NCBI Taxonomy" id="2773304"/>
    <lineage>
        <taxon>Bacteria</taxon>
        <taxon>Pseudomonadati</taxon>
        <taxon>Bacteroidota</taxon>
        <taxon>Cytophagia</taxon>
        <taxon>Cytophagales</taxon>
        <taxon>Spirosomataceae</taxon>
        <taxon>Dyadobacter</taxon>
    </lineage>
</organism>
<dbReference type="PIRSF" id="PIRSF018168">
    <property type="entry name" value="Mannan-1_4-beta-mannosidase"/>
    <property type="match status" value="1"/>
</dbReference>
<feature type="domain" description="GH26" evidence="6">
    <location>
        <begin position="34"/>
        <end position="368"/>
    </location>
</feature>
<dbReference type="InterPro" id="IPR022790">
    <property type="entry name" value="GH26_dom"/>
</dbReference>
<protein>
    <recommendedName>
        <fullName evidence="4">Mannan endo-1,4-beta-mannosidase</fullName>
        <ecNumber evidence="4">3.2.1.78</ecNumber>
    </recommendedName>
</protein>
<gene>
    <name evidence="7" type="ORF">IEE83_32050</name>
</gene>
<proteinExistence type="inferred from homology"/>
<evidence type="ECO:0000256" key="4">
    <source>
        <dbReference type="PIRNR" id="PIRNR018168"/>
    </source>
</evidence>
<comment type="similarity">
    <text evidence="1 4 5">Belongs to the glycosyl hydrolase 26 family.</text>
</comment>
<feature type="active site" description="Proton donor" evidence="5">
    <location>
        <position position="195"/>
    </location>
</feature>
<keyword evidence="4" id="KW-0119">Carbohydrate metabolism</keyword>
<evidence type="ECO:0000259" key="6">
    <source>
        <dbReference type="PROSITE" id="PS51764"/>
    </source>
</evidence>
<dbReference type="Pfam" id="PF02156">
    <property type="entry name" value="Glyco_hydro_26"/>
    <property type="match status" value="1"/>
</dbReference>
<dbReference type="PANTHER" id="PTHR40079">
    <property type="entry name" value="MANNAN ENDO-1,4-BETA-MANNOSIDASE E-RELATED"/>
    <property type="match status" value="1"/>
</dbReference>
<comment type="caution">
    <text evidence="7">The sequence shown here is derived from an EMBL/GenBank/DDBJ whole genome shotgun (WGS) entry which is preliminary data.</text>
</comment>
<accession>A0ABR9WLY2</accession>
<dbReference type="SUPFAM" id="SSF51445">
    <property type="entry name" value="(Trans)glycosidases"/>
    <property type="match status" value="1"/>
</dbReference>
<dbReference type="EC" id="3.2.1.78" evidence="4"/>
<keyword evidence="8" id="KW-1185">Reference proteome</keyword>
<sequence>MPFTKSLLSFFLVIGIIFFASGFSTAQIDKSATQATKNLYSGLKTSASKGVIFGQQDALAYGLNADKSRWIGDEGRSDVKTVSGEHPALVGYDLGHLELDSANNLDGVPFKRIKEDIRKNYERGGVNTISWHPNNPLNFSKTAWDKADFTIRKILSDQTNKKNFEKTLDKLATFFLSLKDSKGEAIPVIFRPYHEHTGSWFWWGADHCTPEEYKQFWQFTVAYLQKTKKVHNLLIAYSTDNFKNKEHYLERYPGDSFVDILGFDTYHRNPPASDSAFISNAKRMTGTIRDLGKISGKPFAITETGLEQLTEPNWWTHVLQPILENSGLSYVLVWRNGRPDHYYAPFEGNDTAEDFKKLQQSGNILLEKKVASENLYGNPARK</sequence>
<dbReference type="EMBL" id="JACYGY010000002">
    <property type="protein sequence ID" value="MBE9466523.1"/>
    <property type="molecule type" value="Genomic_DNA"/>
</dbReference>
<evidence type="ECO:0000256" key="1">
    <source>
        <dbReference type="ARBA" id="ARBA00007754"/>
    </source>
</evidence>
<dbReference type="RefSeq" id="WP_194124742.1">
    <property type="nucleotide sequence ID" value="NZ_JACYGY010000002.1"/>
</dbReference>
<comment type="catalytic activity">
    <reaction evidence="4">
        <text>Random hydrolysis of (1-&gt;4)-beta-D-mannosidic linkages in mannans, galactomannans and glucomannans.</text>
        <dbReference type="EC" id="3.2.1.78"/>
    </reaction>
</comment>
<dbReference type="InterPro" id="IPR016714">
    <property type="entry name" value="MANB/E"/>
</dbReference>
<dbReference type="PROSITE" id="PS51764">
    <property type="entry name" value="GH26"/>
    <property type="match status" value="1"/>
</dbReference>